<sequence>MTLLVIAVNRWMAFAVQLSMMFCIWNSLLVVIGIVSTIQTAVGFCFDVMKLTSGSKALLSSKSSATLKDKNRGPQGYWQSRRKTYQEMIDKLYVKYMEKLIGVQQQQAQYWNYDSQYVYPQSRYQNRRGSEVYVEDGRNNVEYYHYNNMNGYGYDYDDELLDNGEGSSDRNYETNSDGISEESCFTNDMKITEDTASIME</sequence>
<proteinExistence type="predicted"/>
<keyword evidence="1" id="KW-0812">Transmembrane</keyword>
<evidence type="ECO:0000256" key="1">
    <source>
        <dbReference type="SAM" id="Phobius"/>
    </source>
</evidence>
<reference evidence="2" key="1">
    <citation type="submission" date="2019-10" db="EMBL/GenBank/DDBJ databases">
        <title>Conservation and host-specific expression of non-tandemly repeated heterogenous ribosome RNA gene in arbuscular mycorrhizal fungi.</title>
        <authorList>
            <person name="Maeda T."/>
            <person name="Kobayashi Y."/>
            <person name="Nakagawa T."/>
            <person name="Ezawa T."/>
            <person name="Yamaguchi K."/>
            <person name="Bino T."/>
            <person name="Nishimoto Y."/>
            <person name="Shigenobu S."/>
            <person name="Kawaguchi M."/>
        </authorList>
    </citation>
    <scope>NUCLEOTIDE SEQUENCE</scope>
    <source>
        <strain evidence="2">HR1</strain>
    </source>
</reference>
<feature type="transmembrane region" description="Helical" evidence="1">
    <location>
        <begin position="25"/>
        <end position="46"/>
    </location>
</feature>
<protein>
    <submittedName>
        <fullName evidence="2">Uncharacterized protein</fullName>
    </submittedName>
</protein>
<dbReference type="AlphaFoldDB" id="A0A8H3M9E9"/>
<comment type="caution">
    <text evidence="2">The sequence shown here is derived from an EMBL/GenBank/DDBJ whole genome shotgun (WGS) entry which is preliminary data.</text>
</comment>
<dbReference type="Proteomes" id="UP000615446">
    <property type="component" value="Unassembled WGS sequence"/>
</dbReference>
<organism evidence="2 3">
    <name type="scientific">Rhizophagus clarus</name>
    <dbReference type="NCBI Taxonomy" id="94130"/>
    <lineage>
        <taxon>Eukaryota</taxon>
        <taxon>Fungi</taxon>
        <taxon>Fungi incertae sedis</taxon>
        <taxon>Mucoromycota</taxon>
        <taxon>Glomeromycotina</taxon>
        <taxon>Glomeromycetes</taxon>
        <taxon>Glomerales</taxon>
        <taxon>Glomeraceae</taxon>
        <taxon>Rhizophagus</taxon>
    </lineage>
</organism>
<accession>A0A8H3M9E9</accession>
<evidence type="ECO:0000313" key="2">
    <source>
        <dbReference type="EMBL" id="GES99946.1"/>
    </source>
</evidence>
<dbReference type="EMBL" id="BLAL01000285">
    <property type="protein sequence ID" value="GES99946.1"/>
    <property type="molecule type" value="Genomic_DNA"/>
</dbReference>
<keyword evidence="1" id="KW-1133">Transmembrane helix</keyword>
<evidence type="ECO:0000313" key="3">
    <source>
        <dbReference type="Proteomes" id="UP000615446"/>
    </source>
</evidence>
<name>A0A8H3M9E9_9GLOM</name>
<dbReference type="OrthoDB" id="2382048at2759"/>
<gene>
    <name evidence="2" type="ORF">RCL2_002642500</name>
</gene>
<keyword evidence="1" id="KW-0472">Membrane</keyword>